<gene>
    <name evidence="1" type="ORF">CAK95_16770</name>
</gene>
<keyword evidence="2" id="KW-1185">Reference proteome</keyword>
<accession>A0A1W6ZT86</accession>
<name>A0A1W6ZT86_9HYPH</name>
<dbReference type="EMBL" id="CP021112">
    <property type="protein sequence ID" value="ARQ00543.1"/>
    <property type="molecule type" value="Genomic_DNA"/>
</dbReference>
<reference evidence="1 2" key="1">
    <citation type="submission" date="2017-05" db="EMBL/GenBank/DDBJ databases">
        <title>Full genome sequence of Pseudorhodoplanes sinuspersici.</title>
        <authorList>
            <person name="Dastgheib S.M.M."/>
            <person name="Shavandi M."/>
            <person name="Tirandaz H."/>
        </authorList>
    </citation>
    <scope>NUCLEOTIDE SEQUENCE [LARGE SCALE GENOMIC DNA]</scope>
    <source>
        <strain evidence="1 2">RIPI110</strain>
    </source>
</reference>
<dbReference type="Proteomes" id="UP000194137">
    <property type="component" value="Chromosome"/>
</dbReference>
<sequence>MTTEKVTGPEFLATNGKLPFFTNPEWAKSVSEGPLKFYTSAWKEALGFTASCFETQAEYVRKLSQCSDPAEALKCHAEFAQKGWVRSCDEGAKLLDNVRTNLAAPLNN</sequence>
<organism evidence="1 2">
    <name type="scientific">Pseudorhodoplanes sinuspersici</name>
    <dbReference type="NCBI Taxonomy" id="1235591"/>
    <lineage>
        <taxon>Bacteria</taxon>
        <taxon>Pseudomonadati</taxon>
        <taxon>Pseudomonadota</taxon>
        <taxon>Alphaproteobacteria</taxon>
        <taxon>Hyphomicrobiales</taxon>
        <taxon>Pseudorhodoplanes</taxon>
    </lineage>
</organism>
<dbReference type="Pfam" id="PF09361">
    <property type="entry name" value="Phasin_2"/>
    <property type="match status" value="1"/>
</dbReference>
<dbReference type="AlphaFoldDB" id="A0A1W6ZT86"/>
<dbReference type="STRING" id="1235591.CAK95_16770"/>
<protein>
    <submittedName>
        <fullName evidence="1">Uncharacterized protein</fullName>
    </submittedName>
</protein>
<dbReference type="RefSeq" id="WP_086088940.1">
    <property type="nucleotide sequence ID" value="NZ_CP021112.1"/>
</dbReference>
<evidence type="ECO:0000313" key="1">
    <source>
        <dbReference type="EMBL" id="ARQ00543.1"/>
    </source>
</evidence>
<proteinExistence type="predicted"/>
<evidence type="ECO:0000313" key="2">
    <source>
        <dbReference type="Proteomes" id="UP000194137"/>
    </source>
</evidence>
<dbReference type="InterPro" id="IPR018968">
    <property type="entry name" value="Phasin"/>
</dbReference>
<dbReference type="KEGG" id="psin:CAK95_16770"/>
<dbReference type="OrthoDB" id="8245436at2"/>